<dbReference type="Proteomes" id="UP000266841">
    <property type="component" value="Unassembled WGS sequence"/>
</dbReference>
<dbReference type="AlphaFoldDB" id="K0SL92"/>
<dbReference type="SUPFAM" id="SSF56112">
    <property type="entry name" value="Protein kinase-like (PK-like)"/>
    <property type="match status" value="1"/>
</dbReference>
<feature type="domain" description="ABC1 atypical kinase-like" evidence="2">
    <location>
        <begin position="240"/>
        <end position="484"/>
    </location>
</feature>
<evidence type="ECO:0000256" key="1">
    <source>
        <dbReference type="SAM" id="MobiDB-lite"/>
    </source>
</evidence>
<name>K0SL92_THAOC</name>
<dbReference type="PANTHER" id="PTHR43173:SF22">
    <property type="entry name" value="OS07G0227800 PROTEIN"/>
    <property type="match status" value="1"/>
</dbReference>
<protein>
    <recommendedName>
        <fullName evidence="2">ABC1 atypical kinase-like domain-containing protein</fullName>
    </recommendedName>
</protein>
<dbReference type="EMBL" id="AGNL01023347">
    <property type="protein sequence ID" value="EJK59222.1"/>
    <property type="molecule type" value="Genomic_DNA"/>
</dbReference>
<dbReference type="InterPro" id="IPR011009">
    <property type="entry name" value="Kinase-like_dom_sf"/>
</dbReference>
<keyword evidence="4" id="KW-1185">Reference proteome</keyword>
<dbReference type="CDD" id="cd05121">
    <property type="entry name" value="ABC1_ADCK3-like"/>
    <property type="match status" value="1"/>
</dbReference>
<sequence length="610" mass="66149">MLRTAPYPRAGAALERRADSIVECHDPRDGDPAPSVLDLSQGISSDQDVDFRRTISSGCHDTPHRSAPDFACRQMWFVGRGRRTMGAVKLLLLAALAASSASGWSPSAKIPAALPAGRSSTRLLVSTGSSAPTRRPKRSVQDRSPEEALSLVRDVTQAAMQAGPRSAPLRTLQAYAALSRTLQDFVPGPGRTAEAFSAPVALRKLFERLGATYIKLGQFVASSPSLFPKEYVVEFQKCLDSTEPVEWNVVKSVIEAELGPISKNFASVDKTPLASASIAQVHAATLKSGEEVVLKIQKPRIDELLKADLNFIYIASRVLEFLQPDFERTSLSAVAGDVKSSMLDELDFKKEATNIEEFRAFLVEQGLDYSVTAPRVYDSLTTKRVLTMERLRGVSMVDAESISTITNDPETLIITALNTWTSSVMNMPWFHADVHSGNLLVLEDGRVGFIDFGMVGRVGEKTFKAVNELSTSLALGDYEGMAQALCNMGATDDAVDVKKFARDIEEVMTGMMSVQPDELAVGVDSDGSVQASISFDEEEVTGMLLKIVAVTEDNGLRLPREFGLLVKQSLYFDRYLKILAPGLDVASDARMIAAQSAANEESGGKVEVIV</sequence>
<comment type="caution">
    <text evidence="3">The sequence shown here is derived from an EMBL/GenBank/DDBJ whole genome shotgun (WGS) entry which is preliminary data.</text>
</comment>
<feature type="region of interest" description="Disordered" evidence="1">
    <location>
        <begin position="124"/>
        <end position="147"/>
    </location>
</feature>
<dbReference type="OMA" id="VFRNGWD"/>
<accession>K0SL92</accession>
<dbReference type="eggNOG" id="KOG1235">
    <property type="taxonomic scope" value="Eukaryota"/>
</dbReference>
<organism evidence="3 4">
    <name type="scientific">Thalassiosira oceanica</name>
    <name type="common">Marine diatom</name>
    <dbReference type="NCBI Taxonomy" id="159749"/>
    <lineage>
        <taxon>Eukaryota</taxon>
        <taxon>Sar</taxon>
        <taxon>Stramenopiles</taxon>
        <taxon>Ochrophyta</taxon>
        <taxon>Bacillariophyta</taxon>
        <taxon>Coscinodiscophyceae</taxon>
        <taxon>Thalassiosirophycidae</taxon>
        <taxon>Thalassiosirales</taxon>
        <taxon>Thalassiosiraceae</taxon>
        <taxon>Thalassiosira</taxon>
    </lineage>
</organism>
<dbReference type="InterPro" id="IPR004147">
    <property type="entry name" value="ABC1_dom"/>
</dbReference>
<evidence type="ECO:0000259" key="2">
    <source>
        <dbReference type="Pfam" id="PF03109"/>
    </source>
</evidence>
<dbReference type="OrthoDB" id="427480at2759"/>
<reference evidence="3 4" key="1">
    <citation type="journal article" date="2012" name="Genome Biol.">
        <title>Genome and low-iron response of an oceanic diatom adapted to chronic iron limitation.</title>
        <authorList>
            <person name="Lommer M."/>
            <person name="Specht M."/>
            <person name="Roy A.S."/>
            <person name="Kraemer L."/>
            <person name="Andreson R."/>
            <person name="Gutowska M.A."/>
            <person name="Wolf J."/>
            <person name="Bergner S.V."/>
            <person name="Schilhabel M.B."/>
            <person name="Klostermeier U.C."/>
            <person name="Beiko R.G."/>
            <person name="Rosenstiel P."/>
            <person name="Hippler M."/>
            <person name="Laroche J."/>
        </authorList>
    </citation>
    <scope>NUCLEOTIDE SEQUENCE [LARGE SCALE GENOMIC DNA]</scope>
    <source>
        <strain evidence="3 4">CCMP1005</strain>
    </source>
</reference>
<evidence type="ECO:0000313" key="4">
    <source>
        <dbReference type="Proteomes" id="UP000266841"/>
    </source>
</evidence>
<proteinExistence type="predicted"/>
<dbReference type="InterPro" id="IPR051130">
    <property type="entry name" value="Mito_struct-func_regulator"/>
</dbReference>
<gene>
    <name evidence="3" type="ORF">THAOC_20588</name>
</gene>
<dbReference type="PANTHER" id="PTHR43173">
    <property type="entry name" value="ABC1 FAMILY PROTEIN"/>
    <property type="match status" value="1"/>
</dbReference>
<evidence type="ECO:0000313" key="3">
    <source>
        <dbReference type="EMBL" id="EJK59222.1"/>
    </source>
</evidence>
<dbReference type="Pfam" id="PF03109">
    <property type="entry name" value="ABC1"/>
    <property type="match status" value="1"/>
</dbReference>